<sequence length="331" mass="38002">TIAPIIQNNLVPVFVDIELGTYNINPESIEETISPKTKAIFLAHTLGIPFNLDKVLELAEKYNLWVIEDNCDALGAKYTLKREYKLINDKVIDGTRLTGTFGHIGTSSFYPAHHITMGEGGAVYTDDIKLYRILLSLRDWGRDCWCEPGKDNTCGKRFSWKLGLLPEGYDHKYIYSHLGYNLKITDMQAAIGVAQLEKLTNFVEARRKNWNRLYEGLKELEEFFILPKCPENASPSPFGFVLTIRDGAPFTRKEIVTYLEERRIQTRMIFAGNIVRQPAMVEGGYKYRVIDELKNTDKVMMDAFWIGVYPGLTEEMLTYIVESIKEFVKNR</sequence>
<dbReference type="InterPro" id="IPR000653">
    <property type="entry name" value="DegT/StrS_aminotransferase"/>
</dbReference>
<dbReference type="InterPro" id="IPR015421">
    <property type="entry name" value="PyrdxlP-dep_Trfase_major"/>
</dbReference>
<keyword evidence="1" id="KW-0663">Pyridoxal phosphate</keyword>
<accession>A0A7C5HB62</accession>
<gene>
    <name evidence="2" type="primary">rfbH</name>
    <name evidence="2" type="ORF">ENL19_00235</name>
</gene>
<comment type="similarity">
    <text evidence="1">Belongs to the DegT/DnrJ/EryC1 family.</text>
</comment>
<dbReference type="EMBL" id="DRTB01000019">
    <property type="protein sequence ID" value="HHE04470.1"/>
    <property type="molecule type" value="Genomic_DNA"/>
</dbReference>
<dbReference type="Proteomes" id="UP000886110">
    <property type="component" value="Unassembled WGS sequence"/>
</dbReference>
<dbReference type="GO" id="GO:0030170">
    <property type="term" value="F:pyridoxal phosphate binding"/>
    <property type="evidence" value="ECO:0007669"/>
    <property type="project" value="TreeGrafter"/>
</dbReference>
<dbReference type="AlphaFoldDB" id="A0A7C5HB62"/>
<dbReference type="SUPFAM" id="SSF53383">
    <property type="entry name" value="PLP-dependent transferases"/>
    <property type="match status" value="1"/>
</dbReference>
<dbReference type="PIRSF" id="PIRSF000390">
    <property type="entry name" value="PLP_StrS"/>
    <property type="match status" value="1"/>
</dbReference>
<name>A0A7C5HB62_UNCW3</name>
<dbReference type="InterPro" id="IPR015424">
    <property type="entry name" value="PyrdxlP-dep_Trfase"/>
</dbReference>
<evidence type="ECO:0000256" key="1">
    <source>
        <dbReference type="RuleBase" id="RU004508"/>
    </source>
</evidence>
<protein>
    <submittedName>
        <fullName evidence="2">Lipopolysaccharide biosynthesis protein RfbH</fullName>
    </submittedName>
</protein>
<dbReference type="InterPro" id="IPR015422">
    <property type="entry name" value="PyrdxlP-dep_Trfase_small"/>
</dbReference>
<dbReference type="Pfam" id="PF01041">
    <property type="entry name" value="DegT_DnrJ_EryC1"/>
    <property type="match status" value="1"/>
</dbReference>
<evidence type="ECO:0000313" key="2">
    <source>
        <dbReference type="EMBL" id="HHE04470.1"/>
    </source>
</evidence>
<reference evidence="2" key="1">
    <citation type="journal article" date="2020" name="mSystems">
        <title>Genome- and Community-Level Interaction Insights into Carbon Utilization and Element Cycling Functions of Hydrothermarchaeota in Hydrothermal Sediment.</title>
        <authorList>
            <person name="Zhou Z."/>
            <person name="Liu Y."/>
            <person name="Xu W."/>
            <person name="Pan J."/>
            <person name="Luo Z.H."/>
            <person name="Li M."/>
        </authorList>
    </citation>
    <scope>NUCLEOTIDE SEQUENCE [LARGE SCALE GENOMIC DNA]</scope>
    <source>
        <strain evidence="2">HyVt-74</strain>
    </source>
</reference>
<feature type="non-terminal residue" evidence="2">
    <location>
        <position position="1"/>
    </location>
</feature>
<dbReference type="CDD" id="cd00616">
    <property type="entry name" value="AHBA_syn"/>
    <property type="match status" value="1"/>
</dbReference>
<dbReference type="GO" id="GO:0000271">
    <property type="term" value="P:polysaccharide biosynthetic process"/>
    <property type="evidence" value="ECO:0007669"/>
    <property type="project" value="TreeGrafter"/>
</dbReference>
<dbReference type="Gene3D" id="3.90.1150.10">
    <property type="entry name" value="Aspartate Aminotransferase, domain 1"/>
    <property type="match status" value="1"/>
</dbReference>
<dbReference type="GO" id="GO:0008483">
    <property type="term" value="F:transaminase activity"/>
    <property type="evidence" value="ECO:0007669"/>
    <property type="project" value="TreeGrafter"/>
</dbReference>
<comment type="caution">
    <text evidence="2">The sequence shown here is derived from an EMBL/GenBank/DDBJ whole genome shotgun (WGS) entry which is preliminary data.</text>
</comment>
<proteinExistence type="inferred from homology"/>
<dbReference type="Gene3D" id="3.40.640.10">
    <property type="entry name" value="Type I PLP-dependent aspartate aminotransferase-like (Major domain)"/>
    <property type="match status" value="1"/>
</dbReference>
<organism evidence="2">
    <name type="scientific">candidate division WOR-3 bacterium</name>
    <dbReference type="NCBI Taxonomy" id="2052148"/>
    <lineage>
        <taxon>Bacteria</taxon>
        <taxon>Bacteria division WOR-3</taxon>
    </lineage>
</organism>
<dbReference type="NCBIfam" id="NF011936">
    <property type="entry name" value="PRK15407.1"/>
    <property type="match status" value="1"/>
</dbReference>
<dbReference type="PANTHER" id="PTHR30244">
    <property type="entry name" value="TRANSAMINASE"/>
    <property type="match status" value="1"/>
</dbReference>
<dbReference type="PANTHER" id="PTHR30244:SF34">
    <property type="entry name" value="DTDP-4-AMINO-4,6-DIDEOXYGALACTOSE TRANSAMINASE"/>
    <property type="match status" value="1"/>
</dbReference>